<dbReference type="InterPro" id="IPR015422">
    <property type="entry name" value="PyrdxlP-dep_Trfase_small"/>
</dbReference>
<dbReference type="EMBL" id="JARAOO010000012">
    <property type="protein sequence ID" value="KAJ7948345.1"/>
    <property type="molecule type" value="Genomic_DNA"/>
</dbReference>
<dbReference type="GO" id="GO:0004838">
    <property type="term" value="F:L-tyrosine-2-oxoglutarate transaminase activity"/>
    <property type="evidence" value="ECO:0007669"/>
    <property type="project" value="TreeGrafter"/>
</dbReference>
<dbReference type="InterPro" id="IPR015424">
    <property type="entry name" value="PyrdxlP-dep_Trfase"/>
</dbReference>
<dbReference type="InterPro" id="IPR004839">
    <property type="entry name" value="Aminotransferase_I/II_large"/>
</dbReference>
<keyword evidence="2" id="KW-0032">Aminotransferase</keyword>
<proteinExistence type="predicted"/>
<protein>
    <submittedName>
        <fullName evidence="2">Tyrosine aminotransferase</fullName>
    </submittedName>
</protein>
<name>A0AAD7PB54_QUISA</name>
<comment type="caution">
    <text evidence="2">The sequence shown here is derived from an EMBL/GenBank/DDBJ whole genome shotgun (WGS) entry which is preliminary data.</text>
</comment>
<accession>A0AAD7PB54</accession>
<dbReference type="Gene3D" id="3.90.1150.10">
    <property type="entry name" value="Aspartate Aminotransferase, domain 1"/>
    <property type="match status" value="1"/>
</dbReference>
<keyword evidence="2" id="KW-0808">Transferase</keyword>
<dbReference type="AlphaFoldDB" id="A0AAD7PB54"/>
<evidence type="ECO:0000313" key="3">
    <source>
        <dbReference type="Proteomes" id="UP001163823"/>
    </source>
</evidence>
<organism evidence="2 3">
    <name type="scientific">Quillaja saponaria</name>
    <name type="common">Soap bark tree</name>
    <dbReference type="NCBI Taxonomy" id="32244"/>
    <lineage>
        <taxon>Eukaryota</taxon>
        <taxon>Viridiplantae</taxon>
        <taxon>Streptophyta</taxon>
        <taxon>Embryophyta</taxon>
        <taxon>Tracheophyta</taxon>
        <taxon>Spermatophyta</taxon>
        <taxon>Magnoliopsida</taxon>
        <taxon>eudicotyledons</taxon>
        <taxon>Gunneridae</taxon>
        <taxon>Pentapetalae</taxon>
        <taxon>rosids</taxon>
        <taxon>fabids</taxon>
        <taxon>Fabales</taxon>
        <taxon>Quillajaceae</taxon>
        <taxon>Quillaja</taxon>
    </lineage>
</organism>
<reference evidence="2" key="1">
    <citation type="journal article" date="2023" name="Science">
        <title>Elucidation of the pathway for biosynthesis of saponin adjuvants from the soapbark tree.</title>
        <authorList>
            <person name="Reed J."/>
            <person name="Orme A."/>
            <person name="El-Demerdash A."/>
            <person name="Owen C."/>
            <person name="Martin L.B.B."/>
            <person name="Misra R.C."/>
            <person name="Kikuchi S."/>
            <person name="Rejzek M."/>
            <person name="Martin A.C."/>
            <person name="Harkess A."/>
            <person name="Leebens-Mack J."/>
            <person name="Louveau T."/>
            <person name="Stephenson M.J."/>
            <person name="Osbourn A."/>
        </authorList>
    </citation>
    <scope>NUCLEOTIDE SEQUENCE</scope>
    <source>
        <strain evidence="2">S10</strain>
    </source>
</reference>
<sequence>MVKLNLSLLDGIRDDMDFCLKLAEEESLVVLPGITVGLKNWVRITFAADPSHLEDALGRIKTFYNRHTRGIKM</sequence>
<gene>
    <name evidence="2" type="ORF">O6P43_028835</name>
</gene>
<dbReference type="GO" id="GO:0006572">
    <property type="term" value="P:L-tyrosine catabolic process"/>
    <property type="evidence" value="ECO:0007669"/>
    <property type="project" value="TreeGrafter"/>
</dbReference>
<evidence type="ECO:0000313" key="2">
    <source>
        <dbReference type="EMBL" id="KAJ7948345.1"/>
    </source>
</evidence>
<dbReference type="Pfam" id="PF00155">
    <property type="entry name" value="Aminotran_1_2"/>
    <property type="match status" value="1"/>
</dbReference>
<dbReference type="PANTHER" id="PTHR45744">
    <property type="entry name" value="TYROSINE AMINOTRANSFERASE"/>
    <property type="match status" value="1"/>
</dbReference>
<dbReference type="KEGG" id="qsa:O6P43_028835"/>
<feature type="domain" description="Aminotransferase class I/classII large" evidence="1">
    <location>
        <begin position="11"/>
        <end position="60"/>
    </location>
</feature>
<dbReference type="SUPFAM" id="SSF53383">
    <property type="entry name" value="PLP-dependent transferases"/>
    <property type="match status" value="1"/>
</dbReference>
<dbReference type="GO" id="GO:0030170">
    <property type="term" value="F:pyridoxal phosphate binding"/>
    <property type="evidence" value="ECO:0007669"/>
    <property type="project" value="InterPro"/>
</dbReference>
<dbReference type="PANTHER" id="PTHR45744:SF11">
    <property type="entry name" value="TYROSINE AMINOTRANSFERASE"/>
    <property type="match status" value="1"/>
</dbReference>
<evidence type="ECO:0000259" key="1">
    <source>
        <dbReference type="Pfam" id="PF00155"/>
    </source>
</evidence>
<keyword evidence="3" id="KW-1185">Reference proteome</keyword>
<dbReference type="Proteomes" id="UP001163823">
    <property type="component" value="Chromosome 12"/>
</dbReference>